<dbReference type="OrthoDB" id="2017432at2759"/>
<dbReference type="Gene3D" id="2.60.120.10">
    <property type="entry name" value="Jelly Rolls"/>
    <property type="match status" value="1"/>
</dbReference>
<name>A0A251N5K0_PRUPE</name>
<keyword evidence="2" id="KW-1185">Reference proteome</keyword>
<dbReference type="PANTHER" id="PTHR37742">
    <property type="entry name" value="OS01G0810200 PROTEIN"/>
    <property type="match status" value="1"/>
</dbReference>
<gene>
    <name evidence="1" type="ORF">PRUPE_7G023500</name>
</gene>
<dbReference type="PANTHER" id="PTHR37742:SF1">
    <property type="entry name" value="OS01G0810200 PROTEIN"/>
    <property type="match status" value="1"/>
</dbReference>
<dbReference type="InterPro" id="IPR014710">
    <property type="entry name" value="RmlC-like_jellyroll"/>
</dbReference>
<dbReference type="STRING" id="3760.A0A251N5K0"/>
<protein>
    <recommendedName>
        <fullName evidence="3">Cupin type-1 domain-containing protein</fullName>
    </recommendedName>
</protein>
<accession>A0A251N5K0</accession>
<proteinExistence type="predicted"/>
<evidence type="ECO:0008006" key="3">
    <source>
        <dbReference type="Google" id="ProtNLM"/>
    </source>
</evidence>
<reference evidence="1 2" key="1">
    <citation type="journal article" date="2013" name="Nat. Genet.">
        <title>The high-quality draft genome of peach (Prunus persica) identifies unique patterns of genetic diversity, domestication and genome evolution.</title>
        <authorList>
            <consortium name="International Peach Genome Initiative"/>
            <person name="Verde I."/>
            <person name="Abbott A.G."/>
            <person name="Scalabrin S."/>
            <person name="Jung S."/>
            <person name="Shu S."/>
            <person name="Marroni F."/>
            <person name="Zhebentyayeva T."/>
            <person name="Dettori M.T."/>
            <person name="Grimwood J."/>
            <person name="Cattonaro F."/>
            <person name="Zuccolo A."/>
            <person name="Rossini L."/>
            <person name="Jenkins J."/>
            <person name="Vendramin E."/>
            <person name="Meisel L.A."/>
            <person name="Decroocq V."/>
            <person name="Sosinski B."/>
            <person name="Prochnik S."/>
            <person name="Mitros T."/>
            <person name="Policriti A."/>
            <person name="Cipriani G."/>
            <person name="Dondini L."/>
            <person name="Ficklin S."/>
            <person name="Goodstein D.M."/>
            <person name="Xuan P."/>
            <person name="Del Fabbro C."/>
            <person name="Aramini V."/>
            <person name="Copetti D."/>
            <person name="Gonzalez S."/>
            <person name="Horner D.S."/>
            <person name="Falchi R."/>
            <person name="Lucas S."/>
            <person name="Mica E."/>
            <person name="Maldonado J."/>
            <person name="Lazzari B."/>
            <person name="Bielenberg D."/>
            <person name="Pirona R."/>
            <person name="Miculan M."/>
            <person name="Barakat A."/>
            <person name="Testolin R."/>
            <person name="Stella A."/>
            <person name="Tartarini S."/>
            <person name="Tonutti P."/>
            <person name="Arus P."/>
            <person name="Orellana A."/>
            <person name="Wells C."/>
            <person name="Main D."/>
            <person name="Vizzotto G."/>
            <person name="Silva H."/>
            <person name="Salamini F."/>
            <person name="Schmutz J."/>
            <person name="Morgante M."/>
            <person name="Rokhsar D.S."/>
        </authorList>
    </citation>
    <scope>NUCLEOTIDE SEQUENCE [LARGE SCALE GENOMIC DNA]</scope>
    <source>
        <strain evidence="2">cv. Nemared</strain>
    </source>
</reference>
<dbReference type="InterPro" id="IPR011051">
    <property type="entry name" value="RmlC_Cupin_sf"/>
</dbReference>
<dbReference type="SUPFAM" id="SSF51182">
    <property type="entry name" value="RmlC-like cupins"/>
    <property type="match status" value="1"/>
</dbReference>
<evidence type="ECO:0000313" key="1">
    <source>
        <dbReference type="EMBL" id="ONH94620.1"/>
    </source>
</evidence>
<evidence type="ECO:0000313" key="2">
    <source>
        <dbReference type="Proteomes" id="UP000006882"/>
    </source>
</evidence>
<organism evidence="1 2">
    <name type="scientific">Prunus persica</name>
    <name type="common">Peach</name>
    <name type="synonym">Amygdalus persica</name>
    <dbReference type="NCBI Taxonomy" id="3760"/>
    <lineage>
        <taxon>Eukaryota</taxon>
        <taxon>Viridiplantae</taxon>
        <taxon>Streptophyta</taxon>
        <taxon>Embryophyta</taxon>
        <taxon>Tracheophyta</taxon>
        <taxon>Spermatophyta</taxon>
        <taxon>Magnoliopsida</taxon>
        <taxon>eudicotyledons</taxon>
        <taxon>Gunneridae</taxon>
        <taxon>Pentapetalae</taxon>
        <taxon>rosids</taxon>
        <taxon>fabids</taxon>
        <taxon>Rosales</taxon>
        <taxon>Rosaceae</taxon>
        <taxon>Amygdaloideae</taxon>
        <taxon>Amygdaleae</taxon>
        <taxon>Prunus</taxon>
    </lineage>
</organism>
<dbReference type="eggNOG" id="ENOG502QVW8">
    <property type="taxonomic scope" value="Eukaryota"/>
</dbReference>
<sequence length="231" mass="25382">MANPRRNSQSSENQFHSQSIQFSSSLVHFLKKPHAFPFLLSILLLLTWVSLRLQHSSYLSSAPSHISKDKDKPLTHKKWSQLSDSSANVIRFSSGFPSRIAKDKRGWLLDPISLALDSGISGGAVGCVSIHLGEIQPGGLRGNHRHHTCNETFVIWGAETKFRLENHQVDGKGYAEVTIGADEVAVAGSPSGTAHALINIDPVRSSYFIGCQDSIINYNSSSTDFNVWKNL</sequence>
<dbReference type="EMBL" id="CM007657">
    <property type="protein sequence ID" value="ONH94620.1"/>
    <property type="molecule type" value="Genomic_DNA"/>
</dbReference>
<dbReference type="Proteomes" id="UP000006882">
    <property type="component" value="Chromosome G7"/>
</dbReference>
<dbReference type="Gramene" id="ONH94620">
    <property type="protein sequence ID" value="ONH94620"/>
    <property type="gene ID" value="PRUPE_7G023500"/>
</dbReference>
<dbReference type="AlphaFoldDB" id="A0A251N5K0"/>
<dbReference type="SMR" id="A0A251N5K0"/>
<dbReference type="FunFam" id="2.60.120.10:FF:000102">
    <property type="entry name" value="Cupin, RmlC-type"/>
    <property type="match status" value="1"/>
</dbReference>